<proteinExistence type="predicted"/>
<dbReference type="Proteomes" id="UP000827976">
    <property type="component" value="Chromosome 8"/>
</dbReference>
<sequence length="218" mass="25275">MTNLRDLRINDINNSHGKALSDFLGKLNNLIELNLSAQFPPNEHEIPTAILTASHHKHLRRLYLRAKLERLPDVNAQCLLTNLIELTLFDSFLVEDPLVTLGKLDNLQVLHLWSDVFVGKEMICLEKGFPQLKELYFYVLTSLEEWKIKDEAMPRLRKLEINYCSKLVMLPHGLRRITSLQELGVLNMPVAFTQRLKENDGEDWDKIQHVPSVNISHY</sequence>
<evidence type="ECO:0000313" key="1">
    <source>
        <dbReference type="EMBL" id="KAH7674203.1"/>
    </source>
</evidence>
<organism evidence="1 2">
    <name type="scientific">Dioscorea alata</name>
    <name type="common">Purple yam</name>
    <dbReference type="NCBI Taxonomy" id="55571"/>
    <lineage>
        <taxon>Eukaryota</taxon>
        <taxon>Viridiplantae</taxon>
        <taxon>Streptophyta</taxon>
        <taxon>Embryophyta</taxon>
        <taxon>Tracheophyta</taxon>
        <taxon>Spermatophyta</taxon>
        <taxon>Magnoliopsida</taxon>
        <taxon>Liliopsida</taxon>
        <taxon>Dioscoreales</taxon>
        <taxon>Dioscoreaceae</taxon>
        <taxon>Dioscorea</taxon>
    </lineage>
</organism>
<accession>A0ACB7VIX7</accession>
<evidence type="ECO:0000313" key="2">
    <source>
        <dbReference type="Proteomes" id="UP000827976"/>
    </source>
</evidence>
<name>A0ACB7VIX7_DIOAL</name>
<reference evidence="2" key="1">
    <citation type="journal article" date="2022" name="Nat. Commun.">
        <title>Chromosome evolution and the genetic basis of agronomically important traits in greater yam.</title>
        <authorList>
            <person name="Bredeson J.V."/>
            <person name="Lyons J.B."/>
            <person name="Oniyinde I.O."/>
            <person name="Okereke N.R."/>
            <person name="Kolade O."/>
            <person name="Nnabue I."/>
            <person name="Nwadili C.O."/>
            <person name="Hribova E."/>
            <person name="Parker M."/>
            <person name="Nwogha J."/>
            <person name="Shu S."/>
            <person name="Carlson J."/>
            <person name="Kariba R."/>
            <person name="Muthemba S."/>
            <person name="Knop K."/>
            <person name="Barton G.J."/>
            <person name="Sherwood A.V."/>
            <person name="Lopez-Montes A."/>
            <person name="Asiedu R."/>
            <person name="Jamnadass R."/>
            <person name="Muchugi A."/>
            <person name="Goodstein D."/>
            <person name="Egesi C.N."/>
            <person name="Featherston J."/>
            <person name="Asfaw A."/>
            <person name="Simpson G.G."/>
            <person name="Dolezel J."/>
            <person name="Hendre P.S."/>
            <person name="Van Deynze A."/>
            <person name="Kumar P.L."/>
            <person name="Obidiegwu J.E."/>
            <person name="Bhattacharjee R."/>
            <person name="Rokhsar D.S."/>
        </authorList>
    </citation>
    <scope>NUCLEOTIDE SEQUENCE [LARGE SCALE GENOMIC DNA]</scope>
    <source>
        <strain evidence="2">cv. TDa95/00328</strain>
    </source>
</reference>
<protein>
    <submittedName>
        <fullName evidence="1">L domain-like protein</fullName>
    </submittedName>
</protein>
<comment type="caution">
    <text evidence="1">The sequence shown here is derived from an EMBL/GenBank/DDBJ whole genome shotgun (WGS) entry which is preliminary data.</text>
</comment>
<gene>
    <name evidence="1" type="ORF">IHE45_08G057300</name>
</gene>
<keyword evidence="2" id="KW-1185">Reference proteome</keyword>
<dbReference type="EMBL" id="CM037018">
    <property type="protein sequence ID" value="KAH7674203.1"/>
    <property type="molecule type" value="Genomic_DNA"/>
</dbReference>